<keyword evidence="11" id="KW-1185">Reference proteome</keyword>
<sequence>MTAFNFFLISILYFWASSTALSLGIGYYTVYRPVVSGFVTGLILGDPFLGMAAGAVVNVIYMNFVSTGGSFKGDQCLTAVIAASAAILLGLSPVEASAFAYPFGYLGILIWKYRLNINHIFVNKYEKAYDEGKNPDISLYDGLYPQLLLYIMSSVVVGAAFLIMSLFDNMIVEYHENIKIFLFMAGMFLVSYSVISILTNLKNKYAYLSFGLFFLAVIIFNIGSYWFLTAAAIFLFALSNKNLRIDNKRSNKINNINKKDLTYAWFIWMNFSHSCYSYDRLQGLAFAHSMKNIFKKLYNEKNEVSRAIHRHTEFFNTEPNMGTPIHGYIISIEEQASLNANDTDTAYIKKGMMGIAAGLGDSYTQVVLTPLFISLSVMMCVDGIYIAAFLPILYLAGSILLISYSGWMNGYYAGREYLLERINTVKNSKIKKHFPHIFSGILGVAAAKLILTSIESTNTVYTLSSVVLSAAAYWVMKRSKR</sequence>
<dbReference type="AlphaFoldDB" id="A0A562JAB3"/>
<evidence type="ECO:0000313" key="11">
    <source>
        <dbReference type="Proteomes" id="UP000315343"/>
    </source>
</evidence>
<dbReference type="RefSeq" id="WP_145083179.1">
    <property type="nucleotide sequence ID" value="NZ_VLKH01000005.1"/>
</dbReference>
<feature type="transmembrane region" description="Helical" evidence="9">
    <location>
        <begin position="392"/>
        <end position="413"/>
    </location>
</feature>
<evidence type="ECO:0000256" key="3">
    <source>
        <dbReference type="ARBA" id="ARBA00022475"/>
    </source>
</evidence>
<dbReference type="InterPro" id="IPR004704">
    <property type="entry name" value="PTS_IID_man"/>
</dbReference>
<feature type="transmembrane region" description="Helical" evidence="9">
    <location>
        <begin position="205"/>
        <end position="238"/>
    </location>
</feature>
<evidence type="ECO:0000256" key="1">
    <source>
        <dbReference type="ARBA" id="ARBA00004651"/>
    </source>
</evidence>
<keyword evidence="8 9" id="KW-0472">Membrane</keyword>
<evidence type="ECO:0000256" key="4">
    <source>
        <dbReference type="ARBA" id="ARBA00022597"/>
    </source>
</evidence>
<keyword evidence="4" id="KW-0762">Sugar transport</keyword>
<feature type="transmembrane region" description="Helical" evidence="9">
    <location>
        <begin position="38"/>
        <end position="64"/>
    </location>
</feature>
<feature type="transmembrane region" description="Helical" evidence="9">
    <location>
        <begin position="76"/>
        <end position="94"/>
    </location>
</feature>
<dbReference type="OrthoDB" id="9795582at2"/>
<dbReference type="EMBL" id="VLKH01000005">
    <property type="protein sequence ID" value="TWH79835.1"/>
    <property type="molecule type" value="Genomic_DNA"/>
</dbReference>
<gene>
    <name evidence="10" type="ORF">LY60_02154</name>
</gene>
<keyword evidence="7 9" id="KW-1133">Transmembrane helix</keyword>
<keyword evidence="3" id="KW-1003">Cell membrane</keyword>
<protein>
    <submittedName>
        <fullName evidence="10">Mannose/fructose/N-acetylgalactosamine-specific phosphotransferase system component IID</fullName>
    </submittedName>
</protein>
<dbReference type="InterPro" id="IPR004700">
    <property type="entry name" value="PTS_IIC_man"/>
</dbReference>
<dbReference type="GO" id="GO:0016740">
    <property type="term" value="F:transferase activity"/>
    <property type="evidence" value="ECO:0007669"/>
    <property type="project" value="UniProtKB-KW"/>
</dbReference>
<dbReference type="GO" id="GO:0009401">
    <property type="term" value="P:phosphoenolpyruvate-dependent sugar phosphotransferase system"/>
    <property type="evidence" value="ECO:0007669"/>
    <property type="project" value="UniProtKB-KW"/>
</dbReference>
<dbReference type="PANTHER" id="PTHR32502:SF5">
    <property type="entry name" value="N-ACETYLGALACTOSAMINE PERMEASE IID COMPONENT-RELATED"/>
    <property type="match status" value="1"/>
</dbReference>
<comment type="subcellular location">
    <subcellularLocation>
        <location evidence="1">Cell membrane</location>
        <topology evidence="1">Multi-pass membrane protein</topology>
    </subcellularLocation>
</comment>
<feature type="transmembrane region" description="Helical" evidence="9">
    <location>
        <begin position="180"/>
        <end position="199"/>
    </location>
</feature>
<proteinExistence type="predicted"/>
<evidence type="ECO:0000256" key="9">
    <source>
        <dbReference type="SAM" id="Phobius"/>
    </source>
</evidence>
<evidence type="ECO:0000256" key="8">
    <source>
        <dbReference type="ARBA" id="ARBA00023136"/>
    </source>
</evidence>
<evidence type="ECO:0000256" key="7">
    <source>
        <dbReference type="ARBA" id="ARBA00022989"/>
    </source>
</evidence>
<evidence type="ECO:0000313" key="10">
    <source>
        <dbReference type="EMBL" id="TWH79835.1"/>
    </source>
</evidence>
<dbReference type="Proteomes" id="UP000315343">
    <property type="component" value="Unassembled WGS sequence"/>
</dbReference>
<keyword evidence="6 9" id="KW-0812">Transmembrane</keyword>
<feature type="transmembrane region" description="Helical" evidence="9">
    <location>
        <begin position="147"/>
        <end position="168"/>
    </location>
</feature>
<feature type="transmembrane region" description="Helical" evidence="9">
    <location>
        <begin position="460"/>
        <end position="476"/>
    </location>
</feature>
<organism evidence="10 11">
    <name type="scientific">Sedimentibacter saalensis</name>
    <dbReference type="NCBI Taxonomy" id="130788"/>
    <lineage>
        <taxon>Bacteria</taxon>
        <taxon>Bacillati</taxon>
        <taxon>Bacillota</taxon>
        <taxon>Tissierellia</taxon>
        <taxon>Sedimentibacter</taxon>
    </lineage>
</organism>
<dbReference type="Pfam" id="PF03613">
    <property type="entry name" value="EIID-AGA"/>
    <property type="match status" value="1"/>
</dbReference>
<keyword evidence="2" id="KW-0813">Transport</keyword>
<dbReference type="GO" id="GO:0005886">
    <property type="term" value="C:plasma membrane"/>
    <property type="evidence" value="ECO:0007669"/>
    <property type="project" value="UniProtKB-SubCell"/>
</dbReference>
<keyword evidence="5" id="KW-0598">Phosphotransferase system</keyword>
<evidence type="ECO:0000256" key="6">
    <source>
        <dbReference type="ARBA" id="ARBA00022692"/>
    </source>
</evidence>
<dbReference type="PROSITE" id="PS51108">
    <property type="entry name" value="PTS_EIID"/>
    <property type="match status" value="1"/>
</dbReference>
<evidence type="ECO:0000256" key="5">
    <source>
        <dbReference type="ARBA" id="ARBA00022683"/>
    </source>
</evidence>
<feature type="transmembrane region" description="Helical" evidence="9">
    <location>
        <begin position="434"/>
        <end position="454"/>
    </location>
</feature>
<dbReference type="InterPro" id="IPR050303">
    <property type="entry name" value="GatZ_KbaZ_carbometab"/>
</dbReference>
<dbReference type="PANTHER" id="PTHR32502">
    <property type="entry name" value="N-ACETYLGALACTOSAMINE PERMEASE II COMPONENT-RELATED"/>
    <property type="match status" value="1"/>
</dbReference>
<keyword evidence="10" id="KW-0808">Transferase</keyword>
<name>A0A562JAB3_9FIRM</name>
<evidence type="ECO:0000256" key="2">
    <source>
        <dbReference type="ARBA" id="ARBA00022448"/>
    </source>
</evidence>
<accession>A0A562JAB3</accession>
<comment type="caution">
    <text evidence="10">The sequence shown here is derived from an EMBL/GenBank/DDBJ whole genome shotgun (WGS) entry which is preliminary data.</text>
</comment>
<dbReference type="Pfam" id="PF03609">
    <property type="entry name" value="EII-Sor"/>
    <property type="match status" value="1"/>
</dbReference>
<reference evidence="10 11" key="1">
    <citation type="submission" date="2019-07" db="EMBL/GenBank/DDBJ databases">
        <title>Genomic Encyclopedia of Type Strains, Phase I: the one thousand microbial genomes (KMG-I) project.</title>
        <authorList>
            <person name="Kyrpides N."/>
        </authorList>
    </citation>
    <scope>NUCLEOTIDE SEQUENCE [LARGE SCALE GENOMIC DNA]</scope>
    <source>
        <strain evidence="10 11">DSM 13558</strain>
    </source>
</reference>